<dbReference type="PANTHER" id="PTHR36924">
    <property type="entry name" value="ANTITOXIN HIGA-1"/>
    <property type="match status" value="1"/>
</dbReference>
<dbReference type="EMBL" id="CP061800">
    <property type="protein sequence ID" value="QTA91842.1"/>
    <property type="molecule type" value="Genomic_DNA"/>
</dbReference>
<name>A0A975GSE9_9BACT</name>
<gene>
    <name evidence="3" type="primary">higA6</name>
    <name evidence="3" type="ORF">dnm_079160</name>
</gene>
<dbReference type="InterPro" id="IPR001387">
    <property type="entry name" value="Cro/C1-type_HTH"/>
</dbReference>
<reference evidence="3" key="1">
    <citation type="journal article" date="2021" name="Microb. Physiol.">
        <title>Proteogenomic Insights into the Physiology of Marine, Sulfate-Reducing, Filamentous Desulfonema limicola and Desulfonema magnum.</title>
        <authorList>
            <person name="Schnaars V."/>
            <person name="Wohlbrand L."/>
            <person name="Scheve S."/>
            <person name="Hinrichs C."/>
            <person name="Reinhardt R."/>
            <person name="Rabus R."/>
        </authorList>
    </citation>
    <scope>NUCLEOTIDE SEQUENCE</scope>
    <source>
        <strain evidence="3">4be13</strain>
    </source>
</reference>
<dbReference type="Proteomes" id="UP000663722">
    <property type="component" value="Chromosome"/>
</dbReference>
<dbReference type="Gene3D" id="1.10.260.40">
    <property type="entry name" value="lambda repressor-like DNA-binding domains"/>
    <property type="match status" value="1"/>
</dbReference>
<dbReference type="PROSITE" id="PS50943">
    <property type="entry name" value="HTH_CROC1"/>
    <property type="match status" value="1"/>
</dbReference>
<dbReference type="SUPFAM" id="SSF47413">
    <property type="entry name" value="lambda repressor-like DNA-binding domains"/>
    <property type="match status" value="1"/>
</dbReference>
<keyword evidence="1" id="KW-0238">DNA-binding</keyword>
<dbReference type="CDD" id="cd00093">
    <property type="entry name" value="HTH_XRE"/>
    <property type="match status" value="1"/>
</dbReference>
<dbReference type="PANTHER" id="PTHR36924:SF1">
    <property type="entry name" value="ANTITOXIN HIGA-1"/>
    <property type="match status" value="1"/>
</dbReference>
<sequence>MYIGPLSLTITGLAESLRVSRKAVSAIVNERKSVTPEMALRLSQAFGTTPDLWLNLQKKYDLWCAMNTNSDWKNVREICREPENFS</sequence>
<dbReference type="AlphaFoldDB" id="A0A975GSE9"/>
<proteinExistence type="predicted"/>
<keyword evidence="4" id="KW-1185">Reference proteome</keyword>
<dbReference type="NCBIfam" id="TIGR02607">
    <property type="entry name" value="antidote_HigA"/>
    <property type="match status" value="1"/>
</dbReference>
<dbReference type="InterPro" id="IPR010982">
    <property type="entry name" value="Lambda_DNA-bd_dom_sf"/>
</dbReference>
<dbReference type="InterPro" id="IPR013430">
    <property type="entry name" value="Toxin_antidote_HigA"/>
</dbReference>
<evidence type="ECO:0000313" key="3">
    <source>
        <dbReference type="EMBL" id="QTA91842.1"/>
    </source>
</evidence>
<organism evidence="3 4">
    <name type="scientific">Desulfonema magnum</name>
    <dbReference type="NCBI Taxonomy" id="45655"/>
    <lineage>
        <taxon>Bacteria</taxon>
        <taxon>Pseudomonadati</taxon>
        <taxon>Thermodesulfobacteriota</taxon>
        <taxon>Desulfobacteria</taxon>
        <taxon>Desulfobacterales</taxon>
        <taxon>Desulfococcaceae</taxon>
        <taxon>Desulfonema</taxon>
    </lineage>
</organism>
<evidence type="ECO:0000313" key="4">
    <source>
        <dbReference type="Proteomes" id="UP000663722"/>
    </source>
</evidence>
<dbReference type="KEGG" id="dmm:dnm_079160"/>
<dbReference type="GO" id="GO:0003677">
    <property type="term" value="F:DNA binding"/>
    <property type="evidence" value="ECO:0007669"/>
    <property type="project" value="UniProtKB-KW"/>
</dbReference>
<evidence type="ECO:0000259" key="2">
    <source>
        <dbReference type="PROSITE" id="PS50943"/>
    </source>
</evidence>
<feature type="domain" description="HTH cro/C1-type" evidence="2">
    <location>
        <begin position="8"/>
        <end position="53"/>
    </location>
</feature>
<evidence type="ECO:0000256" key="1">
    <source>
        <dbReference type="ARBA" id="ARBA00023125"/>
    </source>
</evidence>
<accession>A0A975GSE9</accession>
<protein>
    <submittedName>
        <fullName evidence="3">Toxin-antitoxin system, antitoxin component</fullName>
    </submittedName>
</protein>
<dbReference type="Pfam" id="PF01381">
    <property type="entry name" value="HTH_3"/>
    <property type="match status" value="1"/>
</dbReference>